<evidence type="ECO:0000256" key="8">
    <source>
        <dbReference type="ARBA" id="ARBA00023015"/>
    </source>
</evidence>
<dbReference type="SUPFAM" id="SSF57667">
    <property type="entry name" value="beta-beta-alpha zinc fingers"/>
    <property type="match status" value="4"/>
</dbReference>
<feature type="compositionally biased region" description="Low complexity" evidence="13">
    <location>
        <begin position="432"/>
        <end position="443"/>
    </location>
</feature>
<dbReference type="EMBL" id="LR901298">
    <property type="protein sequence ID" value="CAD7248293.1"/>
    <property type="molecule type" value="Genomic_DNA"/>
</dbReference>
<dbReference type="GO" id="GO:0005634">
    <property type="term" value="C:nucleus"/>
    <property type="evidence" value="ECO:0007669"/>
    <property type="project" value="UniProtKB-SubCell"/>
</dbReference>
<dbReference type="SMART" id="SM00355">
    <property type="entry name" value="ZnF_C2H2"/>
    <property type="match status" value="8"/>
</dbReference>
<accession>A0A7R8XD30</accession>
<evidence type="ECO:0000256" key="2">
    <source>
        <dbReference type="ARBA" id="ARBA00004123"/>
    </source>
</evidence>
<comment type="function">
    <text evidence="1">May be involved in transcriptional regulation.</text>
</comment>
<keyword evidence="9" id="KW-0238">DNA-binding</keyword>
<evidence type="ECO:0000256" key="5">
    <source>
        <dbReference type="ARBA" id="ARBA00022737"/>
    </source>
</evidence>
<dbReference type="PROSITE" id="PS50157">
    <property type="entry name" value="ZINC_FINGER_C2H2_2"/>
    <property type="match status" value="7"/>
</dbReference>
<feature type="domain" description="C2H2-type" evidence="14">
    <location>
        <begin position="560"/>
        <end position="587"/>
    </location>
</feature>
<keyword evidence="10" id="KW-0804">Transcription</keyword>
<feature type="compositionally biased region" description="Polar residues" evidence="13">
    <location>
        <begin position="364"/>
        <end position="380"/>
    </location>
</feature>
<keyword evidence="5" id="KW-0677">Repeat</keyword>
<comment type="subcellular location">
    <subcellularLocation>
        <location evidence="2">Nucleus</location>
    </subcellularLocation>
</comment>
<feature type="domain" description="C2H2-type" evidence="14">
    <location>
        <begin position="513"/>
        <end position="531"/>
    </location>
</feature>
<evidence type="ECO:0000313" key="16">
    <source>
        <dbReference type="Proteomes" id="UP000677054"/>
    </source>
</evidence>
<evidence type="ECO:0000256" key="7">
    <source>
        <dbReference type="ARBA" id="ARBA00022833"/>
    </source>
</evidence>
<keyword evidence="8" id="KW-0805">Transcription regulation</keyword>
<evidence type="ECO:0000259" key="14">
    <source>
        <dbReference type="PROSITE" id="PS50157"/>
    </source>
</evidence>
<dbReference type="AlphaFoldDB" id="A0A7R8XD30"/>
<feature type="domain" description="C2H2-type" evidence="14">
    <location>
        <begin position="532"/>
        <end position="559"/>
    </location>
</feature>
<feature type="domain" description="C2H2-type" evidence="14">
    <location>
        <begin position="703"/>
        <end position="731"/>
    </location>
</feature>
<organism evidence="15">
    <name type="scientific">Darwinula stevensoni</name>
    <dbReference type="NCBI Taxonomy" id="69355"/>
    <lineage>
        <taxon>Eukaryota</taxon>
        <taxon>Metazoa</taxon>
        <taxon>Ecdysozoa</taxon>
        <taxon>Arthropoda</taxon>
        <taxon>Crustacea</taxon>
        <taxon>Oligostraca</taxon>
        <taxon>Ostracoda</taxon>
        <taxon>Podocopa</taxon>
        <taxon>Podocopida</taxon>
        <taxon>Darwinulocopina</taxon>
        <taxon>Darwinuloidea</taxon>
        <taxon>Darwinulidae</taxon>
        <taxon>Darwinula</taxon>
    </lineage>
</organism>
<feature type="compositionally biased region" description="Basic and acidic residues" evidence="13">
    <location>
        <begin position="349"/>
        <end position="362"/>
    </location>
</feature>
<protein>
    <recommendedName>
        <fullName evidence="14">C2H2-type domain-containing protein</fullName>
    </recommendedName>
</protein>
<evidence type="ECO:0000256" key="3">
    <source>
        <dbReference type="ARBA" id="ARBA00006991"/>
    </source>
</evidence>
<keyword evidence="11" id="KW-0539">Nucleus</keyword>
<dbReference type="Pfam" id="PF00096">
    <property type="entry name" value="zf-C2H2"/>
    <property type="match status" value="7"/>
</dbReference>
<evidence type="ECO:0000256" key="11">
    <source>
        <dbReference type="ARBA" id="ARBA00023242"/>
    </source>
</evidence>
<feature type="region of interest" description="Disordered" evidence="13">
    <location>
        <begin position="423"/>
        <end position="459"/>
    </location>
</feature>
<feature type="region of interest" description="Disordered" evidence="13">
    <location>
        <begin position="32"/>
        <end position="56"/>
    </location>
</feature>
<feature type="domain" description="C2H2-type" evidence="14">
    <location>
        <begin position="487"/>
        <end position="511"/>
    </location>
</feature>
<dbReference type="InterPro" id="IPR036236">
    <property type="entry name" value="Znf_C2H2_sf"/>
</dbReference>
<evidence type="ECO:0000256" key="1">
    <source>
        <dbReference type="ARBA" id="ARBA00003767"/>
    </source>
</evidence>
<evidence type="ECO:0000313" key="15">
    <source>
        <dbReference type="EMBL" id="CAD7248293.1"/>
    </source>
</evidence>
<dbReference type="PROSITE" id="PS00028">
    <property type="entry name" value="ZINC_FINGER_C2H2_1"/>
    <property type="match status" value="7"/>
</dbReference>
<comment type="similarity">
    <text evidence="3">Belongs to the krueppel C2H2-type zinc-finger protein family.</text>
</comment>
<dbReference type="InterPro" id="IPR013087">
    <property type="entry name" value="Znf_C2H2_type"/>
</dbReference>
<feature type="region of interest" description="Disordered" evidence="13">
    <location>
        <begin position="332"/>
        <end position="384"/>
    </location>
</feature>
<evidence type="ECO:0000256" key="10">
    <source>
        <dbReference type="ARBA" id="ARBA00023163"/>
    </source>
</evidence>
<keyword evidence="7" id="KW-0862">Zinc</keyword>
<feature type="domain" description="C2H2-type" evidence="14">
    <location>
        <begin position="645"/>
        <end position="672"/>
    </location>
</feature>
<dbReference type="EMBL" id="CAJPEV010001781">
    <property type="protein sequence ID" value="CAG0894319.1"/>
    <property type="molecule type" value="Genomic_DNA"/>
</dbReference>
<evidence type="ECO:0000256" key="6">
    <source>
        <dbReference type="ARBA" id="ARBA00022771"/>
    </source>
</evidence>
<keyword evidence="6 12" id="KW-0863">Zinc-finger</keyword>
<dbReference type="FunFam" id="3.30.160.60:FF:000671">
    <property type="entry name" value="Zinc finger protein 26"/>
    <property type="match status" value="1"/>
</dbReference>
<reference evidence="15" key="1">
    <citation type="submission" date="2020-11" db="EMBL/GenBank/DDBJ databases">
        <authorList>
            <person name="Tran Van P."/>
        </authorList>
    </citation>
    <scope>NUCLEOTIDE SEQUENCE</scope>
</reference>
<dbReference type="GO" id="GO:0000981">
    <property type="term" value="F:DNA-binding transcription factor activity, RNA polymerase II-specific"/>
    <property type="evidence" value="ECO:0007669"/>
    <property type="project" value="TreeGrafter"/>
</dbReference>
<name>A0A7R8XD30_9CRUS</name>
<dbReference type="OrthoDB" id="427030at2759"/>
<gene>
    <name evidence="15" type="ORF">DSTB1V02_LOCUS8112</name>
</gene>
<dbReference type="GO" id="GO:0000978">
    <property type="term" value="F:RNA polymerase II cis-regulatory region sequence-specific DNA binding"/>
    <property type="evidence" value="ECO:0007669"/>
    <property type="project" value="TreeGrafter"/>
</dbReference>
<keyword evidence="4" id="KW-0479">Metal-binding</keyword>
<dbReference type="PANTHER" id="PTHR23235:SF120">
    <property type="entry name" value="KRUPPEL-LIKE FACTOR 15"/>
    <property type="match status" value="1"/>
</dbReference>
<keyword evidence="16" id="KW-1185">Reference proteome</keyword>
<evidence type="ECO:0000256" key="12">
    <source>
        <dbReference type="PROSITE-ProRule" id="PRU00042"/>
    </source>
</evidence>
<proteinExistence type="inferred from homology"/>
<sequence>MHRQEVMNTPIQVINLSDEDDDLDLHDAAIEDRQDVKNEDRESRTQEHSEGCESHDGIACRKVQRMEGDRFDIQLPYIQESRPKTTFRTQMDSNMFCDGKQSMFSSIYNPLLMSLDYNVPGSMMKKPFLDCGISVSSPANTQHMVDFLNSGCDYGSILPDLEADSDSKNVLDISENLANRKTYDCLPSSPRSEIPDNSPHNMFPSYNDACFLDDRFTCGKSGFSMGLPQILQELAQKFPSMQGLSADETNYVDIIGWLTVFVRKLTFLCSFNDMGKSSCIACGVSLKENTIHKHEVKGNLLLGNGFGVIEIEAVNVREIGCQTEGAEAISPAKSLGRRRKQQVTLKNKKMPDLAEDPLKDSSEDTQNPDVSISDMYTSESLPVPDKNLLDLDIVESEDEKKKSQMVQSDGMGQIEEYISNNTRESLSTEETPASSVPGASPPAQRLDCETFSPTKKRKQRNLEMNIKKLEIKKKLKMTSKNETEKAFKCPSCGICFSTEDRLEKHKNVHFGGFVRKAYLDGHMRIHSGEKPFRCEDCGRGFAEKSNLLSHKKLHWAIRPHQCSQCQKSFIAKRNLELHQLTHTGERPTQCEVCGKCFGGSKGRLRRHLLTHSDKRNFSCAICGKQFNRKDKMDQHIKGHLSEKLFKCETCGKAFFRSDQLRAHEKLHQSSKKQQCKICLRFFSSSELYERHLETHKKLDSMALKCPQCDKLLSSAYSLRMHMKKIHKVQEPLERKAGEY</sequence>
<dbReference type="PANTHER" id="PTHR23235">
    <property type="entry name" value="KRUEPPEL-LIKE TRANSCRIPTION FACTOR"/>
    <property type="match status" value="1"/>
</dbReference>
<evidence type="ECO:0000256" key="13">
    <source>
        <dbReference type="SAM" id="MobiDB-lite"/>
    </source>
</evidence>
<dbReference type="Proteomes" id="UP000677054">
    <property type="component" value="Unassembled WGS sequence"/>
</dbReference>
<dbReference type="FunFam" id="3.30.160.60:FF:000145">
    <property type="entry name" value="Zinc finger protein 574"/>
    <property type="match status" value="1"/>
</dbReference>
<dbReference type="GO" id="GO:0008270">
    <property type="term" value="F:zinc ion binding"/>
    <property type="evidence" value="ECO:0007669"/>
    <property type="project" value="UniProtKB-KW"/>
</dbReference>
<feature type="domain" description="C2H2-type" evidence="14">
    <location>
        <begin position="617"/>
        <end position="644"/>
    </location>
</feature>
<feature type="non-terminal residue" evidence="15">
    <location>
        <position position="1"/>
    </location>
</feature>
<evidence type="ECO:0000256" key="4">
    <source>
        <dbReference type="ARBA" id="ARBA00022723"/>
    </source>
</evidence>
<evidence type="ECO:0000256" key="9">
    <source>
        <dbReference type="ARBA" id="ARBA00023125"/>
    </source>
</evidence>
<dbReference type="FunFam" id="3.30.160.60:FF:001576">
    <property type="entry name" value="HKR1, GLI-Kruppel zinc finger family member"/>
    <property type="match status" value="1"/>
</dbReference>
<dbReference type="Gene3D" id="3.30.160.60">
    <property type="entry name" value="Classic Zinc Finger"/>
    <property type="match status" value="8"/>
</dbReference>